<dbReference type="RefSeq" id="WP_380541366.1">
    <property type="nucleotide sequence ID" value="NZ_JBHFAB010000025.1"/>
</dbReference>
<accession>A0ABV6W2W2</accession>
<dbReference type="InterPro" id="IPR029058">
    <property type="entry name" value="AB_hydrolase_fold"/>
</dbReference>
<evidence type="ECO:0000313" key="4">
    <source>
        <dbReference type="Proteomes" id="UP001592531"/>
    </source>
</evidence>
<dbReference type="Proteomes" id="UP001592531">
    <property type="component" value="Unassembled WGS sequence"/>
</dbReference>
<dbReference type="Pfam" id="PF00561">
    <property type="entry name" value="Abhydrolase_1"/>
    <property type="match status" value="1"/>
</dbReference>
<evidence type="ECO:0000256" key="1">
    <source>
        <dbReference type="ARBA" id="ARBA00022801"/>
    </source>
</evidence>
<comment type="caution">
    <text evidence="3">The sequence shown here is derived from an EMBL/GenBank/DDBJ whole genome shotgun (WGS) entry which is preliminary data.</text>
</comment>
<dbReference type="InterPro" id="IPR000073">
    <property type="entry name" value="AB_hydrolase_1"/>
</dbReference>
<organism evidence="3 4">
    <name type="scientific">Streptacidiphilus cavernicola</name>
    <dbReference type="NCBI Taxonomy" id="3342716"/>
    <lineage>
        <taxon>Bacteria</taxon>
        <taxon>Bacillati</taxon>
        <taxon>Actinomycetota</taxon>
        <taxon>Actinomycetes</taxon>
        <taxon>Kitasatosporales</taxon>
        <taxon>Streptomycetaceae</taxon>
        <taxon>Streptacidiphilus</taxon>
    </lineage>
</organism>
<dbReference type="PANTHER" id="PTHR43798:SF31">
    <property type="entry name" value="AB HYDROLASE SUPERFAMILY PROTEIN YCLE"/>
    <property type="match status" value="1"/>
</dbReference>
<dbReference type="SUPFAM" id="SSF53474">
    <property type="entry name" value="alpha/beta-Hydrolases"/>
    <property type="match status" value="1"/>
</dbReference>
<dbReference type="EMBL" id="JBHFAB010000025">
    <property type="protein sequence ID" value="MFC1420332.1"/>
    <property type="molecule type" value="Genomic_DNA"/>
</dbReference>
<evidence type="ECO:0000259" key="2">
    <source>
        <dbReference type="Pfam" id="PF00561"/>
    </source>
</evidence>
<sequence length="318" mass="34742">MSVTPSHRPLRAGRLRSVADGDVELRHHVVHGYRRAYRIAGSGPAVLLIHGIGDSSATWADLIPGLARNFTVIAPDLLGHGDSDKPRADYSVAAYANGMRDLLGVLGVERATLVGHSLGGGVAMQFAYQFPERTERLVLVSTGGVGREVNPVLRAASLPGADLMLSSLRLPTARLQSRLFVQLMRLFDTDLGRDAPDLLNLVDALPDATARSAFIRTLRAVVDWRGQVVTMLDRCYLVRGMPTMLLWGSRDSVLPVGHAHTAHLAMPGSRLEVFEGAGHFPFHSDPHRFLALLEDFIATTRPSDWSAEQWRRLLRGAT</sequence>
<reference evidence="3 4" key="1">
    <citation type="submission" date="2024-09" db="EMBL/GenBank/DDBJ databases">
        <authorList>
            <person name="Lee S.D."/>
        </authorList>
    </citation>
    <scope>NUCLEOTIDE SEQUENCE [LARGE SCALE GENOMIC DNA]</scope>
    <source>
        <strain evidence="3 4">N8-3</strain>
    </source>
</reference>
<name>A0ABV6W2W2_9ACTN</name>
<dbReference type="PANTHER" id="PTHR43798">
    <property type="entry name" value="MONOACYLGLYCEROL LIPASE"/>
    <property type="match status" value="1"/>
</dbReference>
<protein>
    <submittedName>
        <fullName evidence="3">Alpha/beta fold hydrolase</fullName>
    </submittedName>
</protein>
<feature type="domain" description="AB hydrolase-1" evidence="2">
    <location>
        <begin position="44"/>
        <end position="286"/>
    </location>
</feature>
<evidence type="ECO:0000313" key="3">
    <source>
        <dbReference type="EMBL" id="MFC1420332.1"/>
    </source>
</evidence>
<dbReference type="Gene3D" id="3.40.50.1820">
    <property type="entry name" value="alpha/beta hydrolase"/>
    <property type="match status" value="1"/>
</dbReference>
<dbReference type="InterPro" id="IPR050266">
    <property type="entry name" value="AB_hydrolase_sf"/>
</dbReference>
<keyword evidence="4" id="KW-1185">Reference proteome</keyword>
<dbReference type="PRINTS" id="PR00111">
    <property type="entry name" value="ABHYDROLASE"/>
</dbReference>
<proteinExistence type="predicted"/>
<gene>
    <name evidence="3" type="ORF">ACEZDE_27350</name>
</gene>
<keyword evidence="1 3" id="KW-0378">Hydrolase</keyword>
<dbReference type="GO" id="GO:0016787">
    <property type="term" value="F:hydrolase activity"/>
    <property type="evidence" value="ECO:0007669"/>
    <property type="project" value="UniProtKB-KW"/>
</dbReference>